<gene>
    <name evidence="7" type="primary">COF1_2</name>
    <name evidence="7" type="ORF">TWF694_004019</name>
</gene>
<evidence type="ECO:0000256" key="4">
    <source>
        <dbReference type="ARBA" id="ARBA00023203"/>
    </source>
</evidence>
<evidence type="ECO:0000256" key="1">
    <source>
        <dbReference type="ARBA" id="ARBA00004109"/>
    </source>
</evidence>
<dbReference type="PROSITE" id="PS51263">
    <property type="entry name" value="ADF_H"/>
    <property type="match status" value="1"/>
</dbReference>
<feature type="domain" description="ADF-H" evidence="6">
    <location>
        <begin position="5"/>
        <end position="136"/>
    </location>
</feature>
<dbReference type="PANTHER" id="PTHR11913">
    <property type="entry name" value="COFILIN-RELATED"/>
    <property type="match status" value="1"/>
</dbReference>
<accession>A0AAV9WXM6</accession>
<comment type="similarity">
    <text evidence="2">Belongs to the actin-binding proteins ADF family.</text>
</comment>
<organism evidence="7 8">
    <name type="scientific">Orbilia ellipsospora</name>
    <dbReference type="NCBI Taxonomy" id="2528407"/>
    <lineage>
        <taxon>Eukaryota</taxon>
        <taxon>Fungi</taxon>
        <taxon>Dikarya</taxon>
        <taxon>Ascomycota</taxon>
        <taxon>Pezizomycotina</taxon>
        <taxon>Orbiliomycetes</taxon>
        <taxon>Orbiliales</taxon>
        <taxon>Orbiliaceae</taxon>
        <taxon>Orbilia</taxon>
    </lineage>
</organism>
<dbReference type="CDD" id="cd11286">
    <property type="entry name" value="ADF_cofilin_like"/>
    <property type="match status" value="1"/>
</dbReference>
<comment type="subcellular location">
    <subcellularLocation>
        <location evidence="1">Nucleus matrix</location>
    </subcellularLocation>
</comment>
<keyword evidence="4" id="KW-0009">Actin-binding</keyword>
<reference evidence="7 8" key="1">
    <citation type="submission" date="2019-10" db="EMBL/GenBank/DDBJ databases">
        <authorList>
            <person name="Palmer J.M."/>
        </authorList>
    </citation>
    <scope>NUCLEOTIDE SEQUENCE [LARGE SCALE GENOMIC DNA]</scope>
    <source>
        <strain evidence="7 8">TWF694</strain>
    </source>
</reference>
<evidence type="ECO:0000256" key="5">
    <source>
        <dbReference type="ARBA" id="ARBA00032427"/>
    </source>
</evidence>
<dbReference type="GO" id="GO:0016363">
    <property type="term" value="C:nuclear matrix"/>
    <property type="evidence" value="ECO:0007669"/>
    <property type="project" value="UniProtKB-SubCell"/>
</dbReference>
<dbReference type="EMBL" id="JAVHJO010000014">
    <property type="protein sequence ID" value="KAK6528783.1"/>
    <property type="molecule type" value="Genomic_DNA"/>
</dbReference>
<dbReference type="SMART" id="SM00102">
    <property type="entry name" value="ADF"/>
    <property type="match status" value="1"/>
</dbReference>
<dbReference type="Proteomes" id="UP001365542">
    <property type="component" value="Unassembled WGS sequence"/>
</dbReference>
<dbReference type="GO" id="GO:0003779">
    <property type="term" value="F:actin binding"/>
    <property type="evidence" value="ECO:0007669"/>
    <property type="project" value="UniProtKB-KW"/>
</dbReference>
<dbReference type="Pfam" id="PF00241">
    <property type="entry name" value="Cofilin_ADF"/>
    <property type="match status" value="1"/>
</dbReference>
<dbReference type="InterPro" id="IPR002108">
    <property type="entry name" value="ADF-H"/>
</dbReference>
<dbReference type="SUPFAM" id="SSF55753">
    <property type="entry name" value="Actin depolymerizing proteins"/>
    <property type="match status" value="1"/>
</dbReference>
<dbReference type="GO" id="GO:0030042">
    <property type="term" value="P:actin filament depolymerization"/>
    <property type="evidence" value="ECO:0007669"/>
    <property type="project" value="InterPro"/>
</dbReference>
<dbReference type="InterPro" id="IPR017904">
    <property type="entry name" value="ADF/Cofilin"/>
</dbReference>
<dbReference type="EMBL" id="JAVHJO010000014">
    <property type="protein sequence ID" value="KAK6528782.1"/>
    <property type="molecule type" value="Genomic_DNA"/>
</dbReference>
<keyword evidence="8" id="KW-1185">Reference proteome</keyword>
<sequence length="139" mass="15629">MSRSGVAVAPDCITAFEDLKLKKTHKYIIYKLSANKTTIEIDKSGSEEDYDAFLTQLPENDCRYAIYDFAYKTDEGAPRNKICFYAWSPDDAPIRSKMVSSSSKDALRRALNGVAIEIQGTDFAEVSHETVEEKCKKGR</sequence>
<evidence type="ECO:0000313" key="8">
    <source>
        <dbReference type="Proteomes" id="UP001365542"/>
    </source>
</evidence>
<dbReference type="GO" id="GO:0015629">
    <property type="term" value="C:actin cytoskeleton"/>
    <property type="evidence" value="ECO:0007669"/>
    <property type="project" value="InterPro"/>
</dbReference>
<protein>
    <recommendedName>
        <fullName evidence="3">Cofilin</fullName>
    </recommendedName>
    <alternativeName>
        <fullName evidence="5">Actin-depolymerizing factor 1</fullName>
    </alternativeName>
</protein>
<evidence type="ECO:0000256" key="2">
    <source>
        <dbReference type="ARBA" id="ARBA00006844"/>
    </source>
</evidence>
<evidence type="ECO:0000259" key="6">
    <source>
        <dbReference type="PROSITE" id="PS51263"/>
    </source>
</evidence>
<evidence type="ECO:0000313" key="7">
    <source>
        <dbReference type="EMBL" id="KAK6528783.1"/>
    </source>
</evidence>
<dbReference type="Gene3D" id="3.40.20.10">
    <property type="entry name" value="Severin"/>
    <property type="match status" value="1"/>
</dbReference>
<dbReference type="AlphaFoldDB" id="A0AAV9WXM6"/>
<dbReference type="InterPro" id="IPR029006">
    <property type="entry name" value="ADF-H/Gelsolin-like_dom_sf"/>
</dbReference>
<evidence type="ECO:0000256" key="3">
    <source>
        <dbReference type="ARBA" id="ARBA00015630"/>
    </source>
</evidence>
<comment type="caution">
    <text evidence="7">The sequence shown here is derived from an EMBL/GenBank/DDBJ whole genome shotgun (WGS) entry which is preliminary data.</text>
</comment>
<name>A0AAV9WXM6_9PEZI</name>
<proteinExistence type="inferred from homology"/>